<name>A0A4Q2R7T4_9HYPH</name>
<evidence type="ECO:0000313" key="1">
    <source>
        <dbReference type="EMBL" id="RYB02792.1"/>
    </source>
</evidence>
<comment type="caution">
    <text evidence="1">The sequence shown here is derived from an EMBL/GenBank/DDBJ whole genome shotgun (WGS) entry which is preliminary data.</text>
</comment>
<reference evidence="1 2" key="1">
    <citation type="submission" date="2018-09" db="EMBL/GenBank/DDBJ databases">
        <authorList>
            <person name="Grouzdev D.S."/>
            <person name="Krutkina M.S."/>
        </authorList>
    </citation>
    <scope>NUCLEOTIDE SEQUENCE [LARGE SCALE GENOMIC DNA]</scope>
    <source>
        <strain evidence="1 2">RmlP001</strain>
    </source>
</reference>
<accession>A0A4Q2R7T4</accession>
<evidence type="ECO:0000313" key="2">
    <source>
        <dbReference type="Proteomes" id="UP000289411"/>
    </source>
</evidence>
<dbReference type="Proteomes" id="UP000289411">
    <property type="component" value="Unassembled WGS sequence"/>
</dbReference>
<dbReference type="EMBL" id="QYBC01000017">
    <property type="protein sequence ID" value="RYB02792.1"/>
    <property type="molecule type" value="Genomic_DNA"/>
</dbReference>
<gene>
    <name evidence="1" type="ORF">D3272_18965</name>
</gene>
<protein>
    <submittedName>
        <fullName evidence="1">Uncharacterized protein</fullName>
    </submittedName>
</protein>
<sequence>MARTLEADILVPTLKALARHGRMNAAARLSHLRTVMALSPEDEQVGEGGETRFARTVRDQVLNRHEVGNIVAEGYATYHIGVGLCITDKGRKLISR</sequence>
<proteinExistence type="predicted"/>
<organism evidence="1 2">
    <name type="scientific">Lichenibacterium ramalinae</name>
    <dbReference type="NCBI Taxonomy" id="2316527"/>
    <lineage>
        <taxon>Bacteria</taxon>
        <taxon>Pseudomonadati</taxon>
        <taxon>Pseudomonadota</taxon>
        <taxon>Alphaproteobacteria</taxon>
        <taxon>Hyphomicrobiales</taxon>
        <taxon>Lichenihabitantaceae</taxon>
        <taxon>Lichenibacterium</taxon>
    </lineage>
</organism>
<dbReference type="AlphaFoldDB" id="A0A4Q2R7T4"/>
<reference evidence="1 2" key="2">
    <citation type="submission" date="2019-02" db="EMBL/GenBank/DDBJ databases">
        <title>'Lichenibacterium ramalinii' gen. nov. sp. nov., 'Lichenibacterium minor' gen. nov. sp. nov.</title>
        <authorList>
            <person name="Pankratov T."/>
        </authorList>
    </citation>
    <scope>NUCLEOTIDE SEQUENCE [LARGE SCALE GENOMIC DNA]</scope>
    <source>
        <strain evidence="1 2">RmlP001</strain>
    </source>
</reference>
<dbReference type="RefSeq" id="WP_129220791.1">
    <property type="nucleotide sequence ID" value="NZ_QYBC01000017.1"/>
</dbReference>
<keyword evidence="2" id="KW-1185">Reference proteome</keyword>